<comment type="subcellular location">
    <subcellularLocation>
        <location evidence="1">Cell membrane</location>
        <topology evidence="1">Multi-pass membrane protein</topology>
    </subcellularLocation>
</comment>
<evidence type="ECO:0000313" key="8">
    <source>
        <dbReference type="EMBL" id="QDT58963.1"/>
    </source>
</evidence>
<feature type="transmembrane region" description="Helical" evidence="7">
    <location>
        <begin position="6"/>
        <end position="24"/>
    </location>
</feature>
<evidence type="ECO:0000256" key="5">
    <source>
        <dbReference type="ARBA" id="ARBA00022989"/>
    </source>
</evidence>
<protein>
    <recommendedName>
        <fullName evidence="10">Transglycosylase associated protein</fullName>
    </recommendedName>
</protein>
<keyword evidence="6 7" id="KW-0472">Membrane</keyword>
<evidence type="ECO:0000256" key="1">
    <source>
        <dbReference type="ARBA" id="ARBA00004651"/>
    </source>
</evidence>
<sequence length="90" mass="9074">MEIGMMISWCVFGLIVGSIARFLVPGSQPLGLIATTGLGVLGSFVGGFLGSLFSGGAATLAHPSGWVGATLGAVITLVVYMKMSRGRVAS</sequence>
<dbReference type="GO" id="GO:0005886">
    <property type="term" value="C:plasma membrane"/>
    <property type="evidence" value="ECO:0007669"/>
    <property type="project" value="UniProtKB-SubCell"/>
</dbReference>
<gene>
    <name evidence="8" type="ORF">SV7mr_14650</name>
</gene>
<dbReference type="PANTHER" id="PTHR33884:SF3">
    <property type="entry name" value="UPF0410 PROTEIN YMGE"/>
    <property type="match status" value="1"/>
</dbReference>
<evidence type="ECO:0000256" key="6">
    <source>
        <dbReference type="ARBA" id="ARBA00023136"/>
    </source>
</evidence>
<keyword evidence="4 7" id="KW-0812">Transmembrane</keyword>
<dbReference type="EMBL" id="CP036272">
    <property type="protein sequence ID" value="QDT58963.1"/>
    <property type="molecule type" value="Genomic_DNA"/>
</dbReference>
<keyword evidence="9" id="KW-1185">Reference proteome</keyword>
<dbReference type="PANTHER" id="PTHR33884">
    <property type="entry name" value="UPF0410 PROTEIN YMGE"/>
    <property type="match status" value="1"/>
</dbReference>
<feature type="transmembrane region" description="Helical" evidence="7">
    <location>
        <begin position="31"/>
        <end position="53"/>
    </location>
</feature>
<reference evidence="8 9" key="1">
    <citation type="submission" date="2019-02" db="EMBL/GenBank/DDBJ databases">
        <title>Deep-cultivation of Planctomycetes and their phenomic and genomic characterization uncovers novel biology.</title>
        <authorList>
            <person name="Wiegand S."/>
            <person name="Jogler M."/>
            <person name="Boedeker C."/>
            <person name="Pinto D."/>
            <person name="Vollmers J."/>
            <person name="Rivas-Marin E."/>
            <person name="Kohn T."/>
            <person name="Peeters S.H."/>
            <person name="Heuer A."/>
            <person name="Rast P."/>
            <person name="Oberbeckmann S."/>
            <person name="Bunk B."/>
            <person name="Jeske O."/>
            <person name="Meyerdierks A."/>
            <person name="Storesund J.E."/>
            <person name="Kallscheuer N."/>
            <person name="Luecker S."/>
            <person name="Lage O.M."/>
            <person name="Pohl T."/>
            <person name="Merkel B.J."/>
            <person name="Hornburger P."/>
            <person name="Mueller R.-W."/>
            <person name="Bruemmer F."/>
            <person name="Labrenz M."/>
            <person name="Spormann A.M."/>
            <person name="Op den Camp H."/>
            <person name="Overmann J."/>
            <person name="Amann R."/>
            <person name="Jetten M.S.M."/>
            <person name="Mascher T."/>
            <person name="Medema M.H."/>
            <person name="Devos D.P."/>
            <person name="Kaster A.-K."/>
            <person name="Ovreas L."/>
            <person name="Rohde M."/>
            <person name="Galperin M.Y."/>
            <person name="Jogler C."/>
        </authorList>
    </citation>
    <scope>NUCLEOTIDE SEQUENCE [LARGE SCALE GENOMIC DNA]</scope>
    <source>
        <strain evidence="8 9">SV_7m_r</strain>
    </source>
</reference>
<organism evidence="8 9">
    <name type="scientific">Stieleria bergensis</name>
    <dbReference type="NCBI Taxonomy" id="2528025"/>
    <lineage>
        <taxon>Bacteria</taxon>
        <taxon>Pseudomonadati</taxon>
        <taxon>Planctomycetota</taxon>
        <taxon>Planctomycetia</taxon>
        <taxon>Pirellulales</taxon>
        <taxon>Pirellulaceae</taxon>
        <taxon>Stieleria</taxon>
    </lineage>
</organism>
<dbReference type="Proteomes" id="UP000315003">
    <property type="component" value="Chromosome"/>
</dbReference>
<dbReference type="Pfam" id="PF04226">
    <property type="entry name" value="Transgly_assoc"/>
    <property type="match status" value="1"/>
</dbReference>
<keyword evidence="5 7" id="KW-1133">Transmembrane helix</keyword>
<dbReference type="InterPro" id="IPR007341">
    <property type="entry name" value="Transgly_assoc"/>
</dbReference>
<dbReference type="OrthoDB" id="290170at2"/>
<evidence type="ECO:0000313" key="9">
    <source>
        <dbReference type="Proteomes" id="UP000315003"/>
    </source>
</evidence>
<evidence type="ECO:0008006" key="10">
    <source>
        <dbReference type="Google" id="ProtNLM"/>
    </source>
</evidence>
<feature type="transmembrane region" description="Helical" evidence="7">
    <location>
        <begin position="65"/>
        <end position="83"/>
    </location>
</feature>
<comment type="similarity">
    <text evidence="2">Belongs to the UPF0410 family.</text>
</comment>
<evidence type="ECO:0000256" key="7">
    <source>
        <dbReference type="SAM" id="Phobius"/>
    </source>
</evidence>
<dbReference type="RefSeq" id="WP_145270501.1">
    <property type="nucleotide sequence ID" value="NZ_CP036272.1"/>
</dbReference>
<accession>A0A517SS99</accession>
<evidence type="ECO:0000256" key="4">
    <source>
        <dbReference type="ARBA" id="ARBA00022692"/>
    </source>
</evidence>
<evidence type="ECO:0000256" key="2">
    <source>
        <dbReference type="ARBA" id="ARBA00011006"/>
    </source>
</evidence>
<name>A0A517SS99_9BACT</name>
<dbReference type="AlphaFoldDB" id="A0A517SS99"/>
<keyword evidence="3" id="KW-1003">Cell membrane</keyword>
<evidence type="ECO:0000256" key="3">
    <source>
        <dbReference type="ARBA" id="ARBA00022475"/>
    </source>
</evidence>
<proteinExistence type="inferred from homology"/>